<dbReference type="InterPro" id="IPR017946">
    <property type="entry name" value="PLC-like_Pdiesterase_TIM-brl"/>
</dbReference>
<evidence type="ECO:0000259" key="1">
    <source>
        <dbReference type="PROSITE" id="PS51704"/>
    </source>
</evidence>
<feature type="domain" description="GP-PDE" evidence="1">
    <location>
        <begin position="9"/>
        <end position="253"/>
    </location>
</feature>
<proteinExistence type="predicted"/>
<dbReference type="SUPFAM" id="SSF51695">
    <property type="entry name" value="PLC-like phosphodiesterases"/>
    <property type="match status" value="1"/>
</dbReference>
<dbReference type="PANTHER" id="PTHR46211:SF1">
    <property type="entry name" value="GLYCEROPHOSPHODIESTER PHOSPHODIESTERASE, CYTOPLASMIC"/>
    <property type="match status" value="1"/>
</dbReference>
<dbReference type="PROSITE" id="PS51704">
    <property type="entry name" value="GP_PDE"/>
    <property type="match status" value="1"/>
</dbReference>
<accession>A0ABW4JXH2</accession>
<dbReference type="Proteomes" id="UP001597327">
    <property type="component" value="Unassembled WGS sequence"/>
</dbReference>
<dbReference type="RefSeq" id="WP_149892307.1">
    <property type="nucleotide sequence ID" value="NZ_JBHUFA010000012.1"/>
</dbReference>
<organism evidence="2 3">
    <name type="scientific">Roseibium aestuarii</name>
    <dbReference type="NCBI Taxonomy" id="2600299"/>
    <lineage>
        <taxon>Bacteria</taxon>
        <taxon>Pseudomonadati</taxon>
        <taxon>Pseudomonadota</taxon>
        <taxon>Alphaproteobacteria</taxon>
        <taxon>Hyphomicrobiales</taxon>
        <taxon>Stappiaceae</taxon>
        <taxon>Roseibium</taxon>
    </lineage>
</organism>
<gene>
    <name evidence="2" type="ORF">ACFSC7_15155</name>
</gene>
<dbReference type="EMBL" id="JBHUFA010000012">
    <property type="protein sequence ID" value="MFD1696855.1"/>
    <property type="molecule type" value="Genomic_DNA"/>
</dbReference>
<dbReference type="PANTHER" id="PTHR46211">
    <property type="entry name" value="GLYCEROPHOSPHORYL DIESTER PHOSPHODIESTERASE"/>
    <property type="match status" value="1"/>
</dbReference>
<keyword evidence="3" id="KW-1185">Reference proteome</keyword>
<reference evidence="3" key="1">
    <citation type="journal article" date="2019" name="Int. J. Syst. Evol. Microbiol.">
        <title>The Global Catalogue of Microorganisms (GCM) 10K type strain sequencing project: providing services to taxonomists for standard genome sequencing and annotation.</title>
        <authorList>
            <consortium name="The Broad Institute Genomics Platform"/>
            <consortium name="The Broad Institute Genome Sequencing Center for Infectious Disease"/>
            <person name="Wu L."/>
            <person name="Ma J."/>
        </authorList>
    </citation>
    <scope>NUCLEOTIDE SEQUENCE [LARGE SCALE GENOMIC DNA]</scope>
    <source>
        <strain evidence="3">JCM 3369</strain>
    </source>
</reference>
<name>A0ABW4JXH2_9HYPH</name>
<comment type="caution">
    <text evidence="2">The sequence shown here is derived from an EMBL/GenBank/DDBJ whole genome shotgun (WGS) entry which is preliminary data.</text>
</comment>
<evidence type="ECO:0000313" key="3">
    <source>
        <dbReference type="Proteomes" id="UP001597327"/>
    </source>
</evidence>
<dbReference type="Pfam" id="PF03009">
    <property type="entry name" value="GDPD"/>
    <property type="match status" value="1"/>
</dbReference>
<sequence length="253" mass="28049">MSMLQEIFAAAIAHRGFHDKSVARIENTPSAVAAAIEKGFGIEVDLQETADCKALVHHDYALERLVDGTGRVIDQTAAELTRLSMKQGGDKLWLLQDLLDLTAGRVPLVIEIKSRKARDAQADFVRGILDVLETYKGPACIKSFDPDMLSVARAYKPHILRGIVSYGFTDAEAKTRHTRMDRFILRHLLHAPRTAPHFVSYGIKDLPAMGPSLLKKLKGTPIMSWTVRTPEDRERAALYADQIVFEGFDPSAG</sequence>
<dbReference type="InterPro" id="IPR030395">
    <property type="entry name" value="GP_PDE_dom"/>
</dbReference>
<evidence type="ECO:0000313" key="2">
    <source>
        <dbReference type="EMBL" id="MFD1696855.1"/>
    </source>
</evidence>
<protein>
    <submittedName>
        <fullName evidence="2">Glycerophosphodiester phosphodiesterase family protein</fullName>
    </submittedName>
</protein>
<dbReference type="Gene3D" id="3.20.20.190">
    <property type="entry name" value="Phosphatidylinositol (PI) phosphodiesterase"/>
    <property type="match status" value="1"/>
</dbReference>